<reference evidence="3 4" key="1">
    <citation type="submission" date="2018-06" db="EMBL/GenBank/DDBJ databases">
        <title>Genomic Encyclopedia of Type Strains, Phase III (KMG-III): the genomes of soil and plant-associated and newly described type strains.</title>
        <authorList>
            <person name="Whitman W."/>
        </authorList>
    </citation>
    <scope>NUCLEOTIDE SEQUENCE [LARGE SCALE GENOMIC DNA]</scope>
    <source>
        <strain evidence="3 4">CECT 7646</strain>
    </source>
</reference>
<sequence>MLIRRILILASLASLTAWAQPSAPAQPAPIAWRLATGYRAESFQTRNLMLFAEDVQRASLGALQITVHPNNALFKLREIFPAVQAGGIEAGETILTAIAPQVPIAGVDGVPFIVCSYDDARRLWAAQRPLLERQFAARGLRLLYAVPWPPQGLYTHKPIVSTADLKGVRMRTFDPTTLRIAQLVGASPVDVAMVDLRDALAQGSIDAMISSAVTGSETHAWSRMHNYYRINAFFPKNAVFVSSRAFLALPPSVQVAVEKAAQVAEERGWSMSQSQTSSAAADLKAHGMAIERPSAQLQAELKRLGERSTREWLQSVGHEASAVLVPYLVP</sequence>
<keyword evidence="4" id="KW-1185">Reference proteome</keyword>
<comment type="caution">
    <text evidence="3">The sequence shown here is derived from an EMBL/GenBank/DDBJ whole genome shotgun (WGS) entry which is preliminary data.</text>
</comment>
<dbReference type="Pfam" id="PF03480">
    <property type="entry name" value="DctP"/>
    <property type="match status" value="1"/>
</dbReference>
<dbReference type="PANTHER" id="PTHR33376:SF4">
    <property type="entry name" value="SIALIC ACID-BINDING PERIPLASMIC PROTEIN SIAP"/>
    <property type="match status" value="1"/>
</dbReference>
<feature type="signal peptide" evidence="2">
    <location>
        <begin position="1"/>
        <end position="19"/>
    </location>
</feature>
<dbReference type="PANTHER" id="PTHR33376">
    <property type="match status" value="1"/>
</dbReference>
<dbReference type="GO" id="GO:0055085">
    <property type="term" value="P:transmembrane transport"/>
    <property type="evidence" value="ECO:0007669"/>
    <property type="project" value="InterPro"/>
</dbReference>
<dbReference type="Proteomes" id="UP000247540">
    <property type="component" value="Unassembled WGS sequence"/>
</dbReference>
<protein>
    <submittedName>
        <fullName evidence="3">TRAP-type C4-dicarboxylate transport system substrate-binding protein</fullName>
    </submittedName>
</protein>
<dbReference type="EMBL" id="QJTC01000022">
    <property type="protein sequence ID" value="PYE74961.1"/>
    <property type="molecule type" value="Genomic_DNA"/>
</dbReference>
<evidence type="ECO:0000313" key="4">
    <source>
        <dbReference type="Proteomes" id="UP000247540"/>
    </source>
</evidence>
<accession>A0A318SFC0</accession>
<dbReference type="CDD" id="cd13602">
    <property type="entry name" value="PBP2_TRAP_BpDctp6_7"/>
    <property type="match status" value="1"/>
</dbReference>
<evidence type="ECO:0000313" key="3">
    <source>
        <dbReference type="EMBL" id="PYE74961.1"/>
    </source>
</evidence>
<dbReference type="InterPro" id="IPR018389">
    <property type="entry name" value="DctP_fam"/>
</dbReference>
<gene>
    <name evidence="3" type="ORF">DFQ15_12243</name>
</gene>
<dbReference type="NCBIfam" id="NF037995">
    <property type="entry name" value="TRAP_S1"/>
    <property type="match status" value="1"/>
</dbReference>
<name>A0A318SFC0_9BURK</name>
<proteinExistence type="predicted"/>
<feature type="chain" id="PRO_5016370260" evidence="2">
    <location>
        <begin position="20"/>
        <end position="330"/>
    </location>
</feature>
<organism evidence="3 4">
    <name type="scientific">Xylophilus ampelinus</name>
    <dbReference type="NCBI Taxonomy" id="54067"/>
    <lineage>
        <taxon>Bacteria</taxon>
        <taxon>Pseudomonadati</taxon>
        <taxon>Pseudomonadota</taxon>
        <taxon>Betaproteobacteria</taxon>
        <taxon>Burkholderiales</taxon>
        <taxon>Xylophilus</taxon>
    </lineage>
</organism>
<keyword evidence="1 2" id="KW-0732">Signal</keyword>
<dbReference type="AlphaFoldDB" id="A0A318SFC0"/>
<evidence type="ECO:0000256" key="2">
    <source>
        <dbReference type="SAM" id="SignalP"/>
    </source>
</evidence>
<dbReference type="Gene3D" id="3.40.190.170">
    <property type="entry name" value="Bacterial extracellular solute-binding protein, family 7"/>
    <property type="match status" value="1"/>
</dbReference>
<evidence type="ECO:0000256" key="1">
    <source>
        <dbReference type="ARBA" id="ARBA00022729"/>
    </source>
</evidence>
<dbReference type="InterPro" id="IPR038404">
    <property type="entry name" value="TRAP_DctP_sf"/>
</dbReference>